<dbReference type="SUPFAM" id="SSF57783">
    <property type="entry name" value="Zinc beta-ribbon"/>
    <property type="match status" value="1"/>
</dbReference>
<gene>
    <name evidence="6" type="ORF">HQR01_13450</name>
</gene>
<dbReference type="GO" id="GO:0004519">
    <property type="term" value="F:endonuclease activity"/>
    <property type="evidence" value="ECO:0007669"/>
    <property type="project" value="UniProtKB-KW"/>
</dbReference>
<dbReference type="RefSeq" id="WP_173215415.1">
    <property type="nucleotide sequence ID" value="NZ_CP053921.1"/>
</dbReference>
<dbReference type="Pfam" id="PF01396">
    <property type="entry name" value="Zn_ribbon_Top1"/>
    <property type="match status" value="1"/>
</dbReference>
<dbReference type="Pfam" id="PF00565">
    <property type="entry name" value="SNase"/>
    <property type="match status" value="1"/>
</dbReference>
<dbReference type="AlphaFoldDB" id="A0A7D3XCE4"/>
<evidence type="ECO:0000313" key="7">
    <source>
        <dbReference type="Proteomes" id="UP000504693"/>
    </source>
</evidence>
<dbReference type="GO" id="GO:0003916">
    <property type="term" value="F:DNA topoisomerase activity"/>
    <property type="evidence" value="ECO:0007669"/>
    <property type="project" value="InterPro"/>
</dbReference>
<dbReference type="PANTHER" id="PTHR12302">
    <property type="entry name" value="EBNA2 BINDING PROTEIN P100"/>
    <property type="match status" value="1"/>
</dbReference>
<proteinExistence type="predicted"/>
<dbReference type="GO" id="GO:0005694">
    <property type="term" value="C:chromosome"/>
    <property type="evidence" value="ECO:0007669"/>
    <property type="project" value="InterPro"/>
</dbReference>
<reference evidence="6 7" key="1">
    <citation type="submission" date="2020-05" db="EMBL/GenBank/DDBJ databases">
        <title>Erythrobacter mangrovi sp. nov., isolated from rhizosphere soil of mangrove plant (Kandelia candel).</title>
        <authorList>
            <person name="Ye Y.H."/>
        </authorList>
    </citation>
    <scope>NUCLEOTIDE SEQUENCE [LARGE SCALE GENOMIC DNA]</scope>
    <source>
        <strain evidence="6 7">EB310</strain>
    </source>
</reference>
<dbReference type="GO" id="GO:0006265">
    <property type="term" value="P:DNA topological change"/>
    <property type="evidence" value="ECO:0007669"/>
    <property type="project" value="InterPro"/>
</dbReference>
<dbReference type="EMBL" id="CP053921">
    <property type="protein sequence ID" value="QKG72290.1"/>
    <property type="molecule type" value="Genomic_DNA"/>
</dbReference>
<dbReference type="InterPro" id="IPR035437">
    <property type="entry name" value="SNase_OB-fold_sf"/>
</dbReference>
<dbReference type="InterPro" id="IPR016071">
    <property type="entry name" value="Staphylococal_nuclease_OB-fold"/>
</dbReference>
<feature type="domain" description="TNase-like" evidence="5">
    <location>
        <begin position="13"/>
        <end position="171"/>
    </location>
</feature>
<organism evidence="6 7">
    <name type="scientific">Erythrobacter mangrovi</name>
    <dbReference type="NCBI Taxonomy" id="2739433"/>
    <lineage>
        <taxon>Bacteria</taxon>
        <taxon>Pseudomonadati</taxon>
        <taxon>Pseudomonadota</taxon>
        <taxon>Alphaproteobacteria</taxon>
        <taxon>Sphingomonadales</taxon>
        <taxon>Erythrobacteraceae</taxon>
        <taxon>Erythrobacter/Porphyrobacter group</taxon>
        <taxon>Erythrobacter</taxon>
    </lineage>
</organism>
<dbReference type="GO" id="GO:0016787">
    <property type="term" value="F:hydrolase activity"/>
    <property type="evidence" value="ECO:0007669"/>
    <property type="project" value="UniProtKB-KW"/>
</dbReference>
<keyword evidence="7" id="KW-1185">Reference proteome</keyword>
<dbReference type="PROSITE" id="PS50830">
    <property type="entry name" value="TNASE_3"/>
    <property type="match status" value="1"/>
</dbReference>
<keyword evidence="6" id="KW-0413">Isomerase</keyword>
<evidence type="ECO:0000256" key="3">
    <source>
        <dbReference type="ARBA" id="ARBA00022801"/>
    </source>
</evidence>
<feature type="region of interest" description="Disordered" evidence="4">
    <location>
        <begin position="186"/>
        <end position="205"/>
    </location>
</feature>
<dbReference type="PANTHER" id="PTHR12302:SF3">
    <property type="entry name" value="SERINE_THREONINE-PROTEIN KINASE 31"/>
    <property type="match status" value="1"/>
</dbReference>
<evidence type="ECO:0000256" key="1">
    <source>
        <dbReference type="ARBA" id="ARBA00022722"/>
    </source>
</evidence>
<evidence type="ECO:0000256" key="4">
    <source>
        <dbReference type="SAM" id="MobiDB-lite"/>
    </source>
</evidence>
<dbReference type="GO" id="GO:0003677">
    <property type="term" value="F:DNA binding"/>
    <property type="evidence" value="ECO:0007669"/>
    <property type="project" value="UniProtKB-KW"/>
</dbReference>
<dbReference type="Gene3D" id="2.40.50.90">
    <property type="match status" value="1"/>
</dbReference>
<keyword evidence="6" id="KW-0238">DNA-binding</keyword>
<dbReference type="SMART" id="SM00318">
    <property type="entry name" value="SNc"/>
    <property type="match status" value="1"/>
</dbReference>
<keyword evidence="2" id="KW-0255">Endonuclease</keyword>
<keyword evidence="1" id="KW-0540">Nuclease</keyword>
<dbReference type="InterPro" id="IPR013498">
    <property type="entry name" value="Topo_IA_Znf"/>
</dbReference>
<name>A0A7D3XCE4_9SPHN</name>
<protein>
    <submittedName>
        <fullName evidence="6">Topoisomerase DNA-binding C4 zinc finger domain-containing protein</fullName>
    </submittedName>
</protein>
<evidence type="ECO:0000259" key="5">
    <source>
        <dbReference type="PROSITE" id="PS50830"/>
    </source>
</evidence>
<keyword evidence="3" id="KW-0378">Hydrolase</keyword>
<dbReference type="KEGG" id="emv:HQR01_13450"/>
<evidence type="ECO:0000256" key="2">
    <source>
        <dbReference type="ARBA" id="ARBA00022759"/>
    </source>
</evidence>
<accession>A0A7D3XCE4</accession>
<feature type="compositionally biased region" description="Polar residues" evidence="4">
    <location>
        <begin position="196"/>
        <end position="205"/>
    </location>
</feature>
<dbReference type="Gene3D" id="3.30.65.10">
    <property type="entry name" value="Bacterial Topoisomerase I, domain 1"/>
    <property type="match status" value="1"/>
</dbReference>
<dbReference type="SUPFAM" id="SSF50199">
    <property type="entry name" value="Staphylococcal nuclease"/>
    <property type="match status" value="1"/>
</dbReference>
<dbReference type="Proteomes" id="UP000504693">
    <property type="component" value="Chromosome"/>
</dbReference>
<evidence type="ECO:0000313" key="6">
    <source>
        <dbReference type="EMBL" id="QKG72290.1"/>
    </source>
</evidence>
<sequence length="246" mass="27562">MALLIAPEDPGSETIRVPVLKVFDGDGFLTRIDNPRRGASLEVTIRLGFIDAPEMEQPGGIEARDFLQSLIGGRDVDLAILMKMDTGGIVDRHKRIVAVPYLQMDQSSEASGAASRLGQFFRGLTAPSHRNIELEMILNGWAWVLDRYGPDESYFDALEDAQRNRRGIWANDDNVHPWEFKKQRYRARRAKPKPASQTPLFDTPESTIPCPMEGCDGQLVEKSGRFGNFLGCSNFPRCRHSRNTGN</sequence>